<dbReference type="PANTHER" id="PTHR46579:SF1">
    <property type="entry name" value="F5_8 TYPE C DOMAIN-CONTAINING PROTEIN"/>
    <property type="match status" value="1"/>
</dbReference>
<evidence type="ECO:0000313" key="2">
    <source>
        <dbReference type="Proteomes" id="UP000786811"/>
    </source>
</evidence>
<keyword evidence="2" id="KW-1185">Reference proteome</keyword>
<evidence type="ECO:0000313" key="1">
    <source>
        <dbReference type="EMBL" id="CAG5084112.1"/>
    </source>
</evidence>
<accession>A0A8J2MCY8</accession>
<dbReference type="OrthoDB" id="7696251at2759"/>
<reference evidence="1" key="1">
    <citation type="submission" date="2021-04" db="EMBL/GenBank/DDBJ databases">
        <authorList>
            <person name="Chebbi M.A.C M."/>
        </authorList>
    </citation>
    <scope>NUCLEOTIDE SEQUENCE</scope>
</reference>
<protein>
    <submittedName>
        <fullName evidence="1">Uncharacterized protein</fullName>
    </submittedName>
</protein>
<proteinExistence type="predicted"/>
<comment type="caution">
    <text evidence="1">The sequence shown here is derived from an EMBL/GenBank/DDBJ whole genome shotgun (WGS) entry which is preliminary data.</text>
</comment>
<dbReference type="EMBL" id="CAJNRD030001118">
    <property type="protein sequence ID" value="CAG5084112.1"/>
    <property type="molecule type" value="Genomic_DNA"/>
</dbReference>
<sequence>MDVCDQPAKSDCLNFVLYNADFGCTSCLIQDQTLCTDAGGHVHVYPYEPQTQLRTSVQTIQHANLTTPDQSVMGVKGNSALLLIMPDFIRRIAIDRMHCCDGGVIKKILTLLFDASYSDKVFSLRAVMNQIDNRLIGIKPPKFVHRMPRSINDLKHWKASELKMFCFYYAIPIFEGIMRPDYFQHLLKLIIGLFILSCDVISDAMIEVARDLLNCFVRNFEQLYGLRYCSINTHLLIHLPDSVRTLGPLWAHTCYESEDLNGQLLKLFHGTWHIDTNFAVLIYFVFYRNENEMLNDGLQGWNNEIVFPAVYMDNQFQRPIPLPGTITDIYDGELYREWFNNGFLFTPNNISFSWYTDGIPVYKSSHISIWPFYLTINELPFNERKKRENTLLLGYWFDDKKPYMNNFIYKFREELQRVAE</sequence>
<dbReference type="Proteomes" id="UP000786811">
    <property type="component" value="Unassembled WGS sequence"/>
</dbReference>
<gene>
    <name evidence="1" type="ORF">HICCMSTLAB_LOCUS4018</name>
</gene>
<dbReference type="AlphaFoldDB" id="A0A8J2MCY8"/>
<organism evidence="1 2">
    <name type="scientific">Cotesia congregata</name>
    <name type="common">Parasitoid wasp</name>
    <name type="synonym">Apanteles congregatus</name>
    <dbReference type="NCBI Taxonomy" id="51543"/>
    <lineage>
        <taxon>Eukaryota</taxon>
        <taxon>Metazoa</taxon>
        <taxon>Ecdysozoa</taxon>
        <taxon>Arthropoda</taxon>
        <taxon>Hexapoda</taxon>
        <taxon>Insecta</taxon>
        <taxon>Pterygota</taxon>
        <taxon>Neoptera</taxon>
        <taxon>Endopterygota</taxon>
        <taxon>Hymenoptera</taxon>
        <taxon>Apocrita</taxon>
        <taxon>Ichneumonoidea</taxon>
        <taxon>Braconidae</taxon>
        <taxon>Microgastrinae</taxon>
        <taxon>Cotesia</taxon>
    </lineage>
</organism>
<name>A0A8J2MCY8_COTCN</name>
<dbReference type="PANTHER" id="PTHR46579">
    <property type="entry name" value="F5/8 TYPE C DOMAIN-CONTAINING PROTEIN-RELATED"/>
    <property type="match status" value="1"/>
</dbReference>